<dbReference type="RefSeq" id="WP_279241644.1">
    <property type="nucleotide sequence ID" value="NZ_CP036501.1"/>
</dbReference>
<feature type="chain" id="PRO_5046211431" evidence="4">
    <location>
        <begin position="24"/>
        <end position="334"/>
    </location>
</feature>
<evidence type="ECO:0000256" key="1">
    <source>
        <dbReference type="ARBA" id="ARBA00023015"/>
    </source>
</evidence>
<evidence type="ECO:0000256" key="2">
    <source>
        <dbReference type="ARBA" id="ARBA00023125"/>
    </source>
</evidence>
<evidence type="ECO:0000256" key="3">
    <source>
        <dbReference type="ARBA" id="ARBA00023163"/>
    </source>
</evidence>
<dbReference type="Pfam" id="PF01965">
    <property type="entry name" value="DJ-1_PfpI"/>
    <property type="match status" value="1"/>
</dbReference>
<dbReference type="SUPFAM" id="SSF52317">
    <property type="entry name" value="Class I glutamine amidotransferase-like"/>
    <property type="match status" value="1"/>
</dbReference>
<dbReference type="InterPro" id="IPR002818">
    <property type="entry name" value="DJ-1/PfpI"/>
</dbReference>
<evidence type="ECO:0000313" key="7">
    <source>
        <dbReference type="Proteomes" id="UP001317963"/>
    </source>
</evidence>
<dbReference type="InterPro" id="IPR020449">
    <property type="entry name" value="Tscrpt_reg_AraC-type_HTH"/>
</dbReference>
<protein>
    <submittedName>
        <fullName evidence="6">Helix-turn-helix domain-containing protein</fullName>
    </submittedName>
</protein>
<proteinExistence type="predicted"/>
<dbReference type="PANTHER" id="PTHR43130">
    <property type="entry name" value="ARAC-FAMILY TRANSCRIPTIONAL REGULATOR"/>
    <property type="match status" value="1"/>
</dbReference>
<dbReference type="SMART" id="SM00342">
    <property type="entry name" value="HTH_ARAC"/>
    <property type="match status" value="1"/>
</dbReference>
<evidence type="ECO:0000256" key="4">
    <source>
        <dbReference type="SAM" id="SignalP"/>
    </source>
</evidence>
<dbReference type="InterPro" id="IPR009057">
    <property type="entry name" value="Homeodomain-like_sf"/>
</dbReference>
<dbReference type="PANTHER" id="PTHR43130:SF11">
    <property type="entry name" value="TRANSCRIPTIONAL REGULATORY PROTEIN"/>
    <property type="match status" value="1"/>
</dbReference>
<dbReference type="Gene3D" id="1.10.10.60">
    <property type="entry name" value="Homeodomain-like"/>
    <property type="match status" value="1"/>
</dbReference>
<reference evidence="6 7" key="1">
    <citation type="submission" date="2019-02" db="EMBL/GenBank/DDBJ databases">
        <title>Halieaceae_genomes.</title>
        <authorList>
            <person name="Li S.-H."/>
        </authorList>
    </citation>
    <scope>NUCLEOTIDE SEQUENCE [LARGE SCALE GENOMIC DNA]</scope>
    <source>
        <strain evidence="6 7">JH123</strain>
    </source>
</reference>
<dbReference type="Proteomes" id="UP001317963">
    <property type="component" value="Chromosome"/>
</dbReference>
<organism evidence="6 7">
    <name type="scientific">Candidatus Paraluminiphilus aquimaris</name>
    <dbReference type="NCBI Taxonomy" id="2518994"/>
    <lineage>
        <taxon>Bacteria</taxon>
        <taxon>Pseudomonadati</taxon>
        <taxon>Pseudomonadota</taxon>
        <taxon>Gammaproteobacteria</taxon>
        <taxon>Cellvibrionales</taxon>
        <taxon>Halieaceae</taxon>
        <taxon>Candidatus Paraluminiphilus</taxon>
    </lineage>
</organism>
<keyword evidence="3" id="KW-0804">Transcription</keyword>
<dbReference type="Gene3D" id="3.40.50.880">
    <property type="match status" value="1"/>
</dbReference>
<dbReference type="EMBL" id="CP036501">
    <property type="protein sequence ID" value="UZP75166.1"/>
    <property type="molecule type" value="Genomic_DNA"/>
</dbReference>
<dbReference type="PRINTS" id="PR00032">
    <property type="entry name" value="HTHARAC"/>
</dbReference>
<keyword evidence="1" id="KW-0805">Transcription regulation</keyword>
<feature type="signal peptide" evidence="4">
    <location>
        <begin position="1"/>
        <end position="23"/>
    </location>
</feature>
<sequence length="334" mass="37371">MKKPTEKFRIPRIAALIHSNALASSVTLPMELSMAAGQAAGQVFDADNHVSLLSPEGGMITTSGGLTVETKAIDSVGTLDLLVISAIWRDPRRVLTKHPSLVPFIRRIAESGAAIAAVGTGSFLLAETGLLRRKAATTHWFWFDEFAKRYPEIDLRRDQLIVQSNNLYCAGSVNSISDLLVYLMGGFYNPEVARRIENQFSPEIRQRFRTTQLGSHMLQEHYDEIVMDLQLYMREKLRAPVSTIDFAGRYGLSERTLSRRFQRATGTTPWQFLLTLRMSEAATLLRTTNLSVTQVAAEVGITDSAHFARQFKKTNQLTPTQYRKAVRGKMFSAN</sequence>
<keyword evidence="7" id="KW-1185">Reference proteome</keyword>
<dbReference type="InterPro" id="IPR018060">
    <property type="entry name" value="HTH_AraC"/>
</dbReference>
<dbReference type="PROSITE" id="PS00041">
    <property type="entry name" value="HTH_ARAC_FAMILY_1"/>
    <property type="match status" value="1"/>
</dbReference>
<dbReference type="InterPro" id="IPR052158">
    <property type="entry name" value="INH-QAR"/>
</dbReference>
<evidence type="ECO:0000313" key="6">
    <source>
        <dbReference type="EMBL" id="UZP75166.1"/>
    </source>
</evidence>
<dbReference type="Pfam" id="PF12833">
    <property type="entry name" value="HTH_18"/>
    <property type="match status" value="1"/>
</dbReference>
<evidence type="ECO:0000259" key="5">
    <source>
        <dbReference type="PROSITE" id="PS01124"/>
    </source>
</evidence>
<keyword evidence="2" id="KW-0238">DNA-binding</keyword>
<dbReference type="InterPro" id="IPR029062">
    <property type="entry name" value="Class_I_gatase-like"/>
</dbReference>
<keyword evidence="4" id="KW-0732">Signal</keyword>
<gene>
    <name evidence="6" type="ORF">E0F26_10650</name>
</gene>
<dbReference type="PROSITE" id="PS01124">
    <property type="entry name" value="HTH_ARAC_FAMILY_2"/>
    <property type="match status" value="1"/>
</dbReference>
<dbReference type="InterPro" id="IPR018062">
    <property type="entry name" value="HTH_AraC-typ_CS"/>
</dbReference>
<feature type="domain" description="HTH araC/xylS-type" evidence="5">
    <location>
        <begin position="227"/>
        <end position="325"/>
    </location>
</feature>
<name>A0ABY6QAA2_9GAMM</name>
<accession>A0ABY6QAA2</accession>
<dbReference type="SUPFAM" id="SSF46689">
    <property type="entry name" value="Homeodomain-like"/>
    <property type="match status" value="2"/>
</dbReference>